<keyword evidence="3" id="KW-1185">Reference proteome</keyword>
<feature type="signal peptide" evidence="1">
    <location>
        <begin position="1"/>
        <end position="19"/>
    </location>
</feature>
<dbReference type="EMBL" id="JBFAUJ010000010">
    <property type="protein sequence ID" value="MEV8462625.1"/>
    <property type="molecule type" value="Genomic_DNA"/>
</dbReference>
<evidence type="ECO:0008006" key="4">
    <source>
        <dbReference type="Google" id="ProtNLM"/>
    </source>
</evidence>
<protein>
    <recommendedName>
        <fullName evidence="4">Lipoprotein</fullName>
    </recommendedName>
</protein>
<evidence type="ECO:0000313" key="3">
    <source>
        <dbReference type="Proteomes" id="UP001553148"/>
    </source>
</evidence>
<name>A0ABV3KTI6_STRGS</name>
<evidence type="ECO:0000313" key="2">
    <source>
        <dbReference type="EMBL" id="MEV8462625.1"/>
    </source>
</evidence>
<proteinExistence type="predicted"/>
<keyword evidence="1" id="KW-0732">Signal</keyword>
<comment type="caution">
    <text evidence="2">The sequence shown here is derived from an EMBL/GenBank/DDBJ whole genome shotgun (WGS) entry which is preliminary data.</text>
</comment>
<evidence type="ECO:0000256" key="1">
    <source>
        <dbReference type="SAM" id="SignalP"/>
    </source>
</evidence>
<feature type="chain" id="PRO_5047458610" description="Lipoprotein" evidence="1">
    <location>
        <begin position="20"/>
        <end position="169"/>
    </location>
</feature>
<gene>
    <name evidence="2" type="ORF">AB0470_24105</name>
</gene>
<dbReference type="PROSITE" id="PS51257">
    <property type="entry name" value="PROKAR_LIPOPROTEIN"/>
    <property type="match status" value="1"/>
</dbReference>
<dbReference type="Proteomes" id="UP001553148">
    <property type="component" value="Unassembled WGS sequence"/>
</dbReference>
<organism evidence="2 3">
    <name type="scientific">Streptomyces griseosporeus</name>
    <dbReference type="NCBI Taxonomy" id="1910"/>
    <lineage>
        <taxon>Bacteria</taxon>
        <taxon>Bacillati</taxon>
        <taxon>Actinomycetota</taxon>
        <taxon>Actinomycetes</taxon>
        <taxon>Kitasatosporales</taxon>
        <taxon>Streptomycetaceae</taxon>
        <taxon>Streptomyces</taxon>
    </lineage>
</organism>
<sequence length="169" mass="18177">MIRRAAPALAALAAVLLLASCFGSGGDGRQGSERSAGQGWKKDAGAAEVAAFMGVTVPEGATRTKGAVQVNPQEDVYLLSFVTTEKNAEGIAADLHAREPLRARKKDFAPEGERFGHLGLPEPQTLAGTRWAGVCPPCVDDTRRTRVQWIEIYVQSLQPDRARVYLQAF</sequence>
<accession>A0ABV3KTI6</accession>
<reference evidence="2 3" key="1">
    <citation type="submission" date="2024-06" db="EMBL/GenBank/DDBJ databases">
        <title>The Natural Products Discovery Center: Release of the First 8490 Sequenced Strains for Exploring Actinobacteria Biosynthetic Diversity.</title>
        <authorList>
            <person name="Kalkreuter E."/>
            <person name="Kautsar S.A."/>
            <person name="Yang D."/>
            <person name="Bader C.D."/>
            <person name="Teijaro C.N."/>
            <person name="Fluegel L."/>
            <person name="Davis C.M."/>
            <person name="Simpson J.R."/>
            <person name="Lauterbach L."/>
            <person name="Steele A.D."/>
            <person name="Gui C."/>
            <person name="Meng S."/>
            <person name="Li G."/>
            <person name="Viehrig K."/>
            <person name="Ye F."/>
            <person name="Su P."/>
            <person name="Kiefer A.F."/>
            <person name="Nichols A."/>
            <person name="Cepeda A.J."/>
            <person name="Yan W."/>
            <person name="Fan B."/>
            <person name="Jiang Y."/>
            <person name="Adhikari A."/>
            <person name="Zheng C.-J."/>
            <person name="Schuster L."/>
            <person name="Cowan T.M."/>
            <person name="Smanski M.J."/>
            <person name="Chevrette M.G."/>
            <person name="De Carvalho L.P.S."/>
            <person name="Shen B."/>
        </authorList>
    </citation>
    <scope>NUCLEOTIDE SEQUENCE [LARGE SCALE GENOMIC DNA]</scope>
    <source>
        <strain evidence="2 3">NPDC052360</strain>
    </source>
</reference>
<dbReference type="RefSeq" id="WP_239513152.1">
    <property type="nucleotide sequence ID" value="NZ_JBFAUJ010000010.1"/>
</dbReference>